<keyword evidence="1" id="KW-0812">Transmembrane</keyword>
<dbReference type="AlphaFoldDB" id="A0A382GSJ7"/>
<proteinExistence type="predicted"/>
<sequence>MLEQEEGGHTLAMNLDTFWTELRRRRVVRVVVAYAVAVFIILQVASLTFEPLGLPAWTYQFVLILCMGGFPVVSALAWAFDVKKDSGSDAETKKARSFRVTRPVIIGCIVLLGSGFALWNFSTNPTEIEADGVDVDLMAVVPFRISSADERVTILREGVLDMLAPIFSGKPEIIDSGRMINAWRDYAGDSEANLSEAESVELARRLGAGRVLVGSVVGDGEGFAMNARLLRVPGGDLIGDVSIDGSAPSLRETLTQLASQVLSMEAGVDEGQIDYLTELPLDALAAYLDGRSAYRRTAYVEARTAYIRALDIDSTFALAALGAYQAIQMGLDTERFSLQARVGRLLRNHLDNLPPRDEEFVRLLLPTGRSSVV</sequence>
<feature type="non-terminal residue" evidence="2">
    <location>
        <position position="373"/>
    </location>
</feature>
<accession>A0A382GSJ7</accession>
<protein>
    <submittedName>
        <fullName evidence="2">Uncharacterized protein</fullName>
    </submittedName>
</protein>
<dbReference type="EMBL" id="UINC01056749">
    <property type="protein sequence ID" value="SVB77151.1"/>
    <property type="molecule type" value="Genomic_DNA"/>
</dbReference>
<feature type="transmembrane region" description="Helical" evidence="1">
    <location>
        <begin position="27"/>
        <end position="45"/>
    </location>
</feature>
<keyword evidence="1" id="KW-1133">Transmembrane helix</keyword>
<organism evidence="2">
    <name type="scientific">marine metagenome</name>
    <dbReference type="NCBI Taxonomy" id="408172"/>
    <lineage>
        <taxon>unclassified sequences</taxon>
        <taxon>metagenomes</taxon>
        <taxon>ecological metagenomes</taxon>
    </lineage>
</organism>
<reference evidence="2" key="1">
    <citation type="submission" date="2018-05" db="EMBL/GenBank/DDBJ databases">
        <authorList>
            <person name="Lanie J.A."/>
            <person name="Ng W.-L."/>
            <person name="Kazmierczak K.M."/>
            <person name="Andrzejewski T.M."/>
            <person name="Davidsen T.M."/>
            <person name="Wayne K.J."/>
            <person name="Tettelin H."/>
            <person name="Glass J.I."/>
            <person name="Rusch D."/>
            <person name="Podicherti R."/>
            <person name="Tsui H.-C.T."/>
            <person name="Winkler M.E."/>
        </authorList>
    </citation>
    <scope>NUCLEOTIDE SEQUENCE</scope>
</reference>
<gene>
    <name evidence="2" type="ORF">METZ01_LOCUS230005</name>
</gene>
<evidence type="ECO:0000256" key="1">
    <source>
        <dbReference type="SAM" id="Phobius"/>
    </source>
</evidence>
<name>A0A382GSJ7_9ZZZZ</name>
<keyword evidence="1" id="KW-0472">Membrane</keyword>
<feature type="transmembrane region" description="Helical" evidence="1">
    <location>
        <begin position="57"/>
        <end position="80"/>
    </location>
</feature>
<feature type="transmembrane region" description="Helical" evidence="1">
    <location>
        <begin position="100"/>
        <end position="119"/>
    </location>
</feature>
<evidence type="ECO:0000313" key="2">
    <source>
        <dbReference type="EMBL" id="SVB77151.1"/>
    </source>
</evidence>